<feature type="region of interest" description="Disordered" evidence="1">
    <location>
        <begin position="118"/>
        <end position="159"/>
    </location>
</feature>
<dbReference type="Proteomes" id="UP000546464">
    <property type="component" value="Unassembled WGS sequence"/>
</dbReference>
<dbReference type="NCBIfam" id="NF045478">
    <property type="entry name" value="XF1762_fam"/>
    <property type="match status" value="1"/>
</dbReference>
<dbReference type="AlphaFoldDB" id="A0A842HEE8"/>
<evidence type="ECO:0000313" key="2">
    <source>
        <dbReference type="EMBL" id="MBC2594893.1"/>
    </source>
</evidence>
<organism evidence="2 3">
    <name type="scientific">Ruficoccus amylovorans</name>
    <dbReference type="NCBI Taxonomy" id="1804625"/>
    <lineage>
        <taxon>Bacteria</taxon>
        <taxon>Pseudomonadati</taxon>
        <taxon>Verrucomicrobiota</taxon>
        <taxon>Opitutia</taxon>
        <taxon>Puniceicoccales</taxon>
        <taxon>Cerasicoccaceae</taxon>
        <taxon>Ruficoccus</taxon>
    </lineage>
</organism>
<dbReference type="InterPro" id="IPR053780">
    <property type="entry name" value="Gp66-like"/>
</dbReference>
<gene>
    <name evidence="2" type="ORF">H5P28_11555</name>
</gene>
<evidence type="ECO:0000256" key="1">
    <source>
        <dbReference type="SAM" id="MobiDB-lite"/>
    </source>
</evidence>
<sequence>MSALSLKPISLKEANAYVAMRHRHHGPTQGHKFSVGITDGEKLRGVAIAGRPVARKLDDGQTLEVTRCCTDGVKNGCSMLYRAVWKAAVSMGYKRMVTYTLESEPGRSLHASGFKRIGLSGGGEWSRPSRKRNKAENAQPKVRWQIQKRTYSDESEASE</sequence>
<evidence type="ECO:0000313" key="3">
    <source>
        <dbReference type="Proteomes" id="UP000546464"/>
    </source>
</evidence>
<dbReference type="RefSeq" id="WP_185675860.1">
    <property type="nucleotide sequence ID" value="NZ_JACHVB010000035.1"/>
</dbReference>
<name>A0A842HEE8_9BACT</name>
<proteinExistence type="predicted"/>
<comment type="caution">
    <text evidence="2">The sequence shown here is derived from an EMBL/GenBank/DDBJ whole genome shotgun (WGS) entry which is preliminary data.</text>
</comment>
<reference evidence="2 3" key="1">
    <citation type="submission" date="2020-07" db="EMBL/GenBank/DDBJ databases">
        <authorList>
            <person name="Feng X."/>
        </authorList>
    </citation>
    <scope>NUCLEOTIDE SEQUENCE [LARGE SCALE GENOMIC DNA]</scope>
    <source>
        <strain evidence="2 3">JCM31066</strain>
    </source>
</reference>
<accession>A0A842HEE8</accession>
<dbReference type="EMBL" id="JACHVB010000035">
    <property type="protein sequence ID" value="MBC2594893.1"/>
    <property type="molecule type" value="Genomic_DNA"/>
</dbReference>
<protein>
    <submittedName>
        <fullName evidence="2">Uncharacterized protein</fullName>
    </submittedName>
</protein>
<keyword evidence="3" id="KW-1185">Reference proteome</keyword>